<keyword evidence="2" id="KW-0812">Transmembrane</keyword>
<dbReference type="Proteomes" id="UP000681720">
    <property type="component" value="Unassembled WGS sequence"/>
</dbReference>
<gene>
    <name evidence="3" type="ORF">GIL414_LOCUS14264</name>
</gene>
<evidence type="ECO:0000313" key="4">
    <source>
        <dbReference type="Proteomes" id="UP000681720"/>
    </source>
</evidence>
<feature type="region of interest" description="Disordered" evidence="1">
    <location>
        <begin position="1"/>
        <end position="20"/>
    </location>
</feature>
<organism evidence="3 4">
    <name type="scientific">Rotaria magnacalcarata</name>
    <dbReference type="NCBI Taxonomy" id="392030"/>
    <lineage>
        <taxon>Eukaryota</taxon>
        <taxon>Metazoa</taxon>
        <taxon>Spiralia</taxon>
        <taxon>Gnathifera</taxon>
        <taxon>Rotifera</taxon>
        <taxon>Eurotatoria</taxon>
        <taxon>Bdelloidea</taxon>
        <taxon>Philodinida</taxon>
        <taxon>Philodinidae</taxon>
        <taxon>Rotaria</taxon>
    </lineage>
</organism>
<feature type="compositionally biased region" description="Basic and acidic residues" evidence="1">
    <location>
        <begin position="1"/>
        <end position="10"/>
    </location>
</feature>
<comment type="caution">
    <text evidence="3">The sequence shown here is derived from an EMBL/GenBank/DDBJ whole genome shotgun (WGS) entry which is preliminary data.</text>
</comment>
<sequence length="121" mass="12693">MPTAGKFEKPKTHRAHILKSAKVQPDNDLELNSTSNAETRSRVASLEKNYKPRFYCACAFLITAIVIIGALSIAFGIVVSSMNNNKGSNGETTTLAINIVSNASGATATTTTTTAGTATSQ</sequence>
<dbReference type="EMBL" id="CAJOBJ010005992">
    <property type="protein sequence ID" value="CAF4047858.1"/>
    <property type="molecule type" value="Genomic_DNA"/>
</dbReference>
<evidence type="ECO:0000256" key="2">
    <source>
        <dbReference type="SAM" id="Phobius"/>
    </source>
</evidence>
<evidence type="ECO:0000256" key="1">
    <source>
        <dbReference type="SAM" id="MobiDB-lite"/>
    </source>
</evidence>
<protein>
    <submittedName>
        <fullName evidence="3">Uncharacterized protein</fullName>
    </submittedName>
</protein>
<accession>A0A8S2PD86</accession>
<feature type="transmembrane region" description="Helical" evidence="2">
    <location>
        <begin position="54"/>
        <end position="79"/>
    </location>
</feature>
<name>A0A8S2PD86_9BILA</name>
<keyword evidence="2" id="KW-0472">Membrane</keyword>
<evidence type="ECO:0000313" key="3">
    <source>
        <dbReference type="EMBL" id="CAF4047858.1"/>
    </source>
</evidence>
<dbReference type="AlphaFoldDB" id="A0A8S2PD86"/>
<keyword evidence="2" id="KW-1133">Transmembrane helix</keyword>
<reference evidence="3" key="1">
    <citation type="submission" date="2021-02" db="EMBL/GenBank/DDBJ databases">
        <authorList>
            <person name="Nowell W R."/>
        </authorList>
    </citation>
    <scope>NUCLEOTIDE SEQUENCE</scope>
</reference>
<proteinExistence type="predicted"/>